<protein>
    <submittedName>
        <fullName evidence="1">Uncharacterized protein</fullName>
    </submittedName>
</protein>
<comment type="caution">
    <text evidence="1">The sequence shown here is derived from an EMBL/GenBank/DDBJ whole genome shotgun (WGS) entry which is preliminary data.</text>
</comment>
<name>A0A553P9V6_TIGCA</name>
<sequence>METIPSVDNALRTLFATSTISQDRSVLSPKKFGTPESKIMFTAEFVFSKIQGLAKHGITCSQDLIKYMNCHPQTYVCHENCVLSRELWNVMPCEFDAFIEFANLFRYHSGYNRQYLLAAVQENEILQIRLKNMKSLRAFLRLFSEFFLGKKIMQQDRANALNDVVEFFQDKIRHGLSLCCSGDRRENFDMAYSMNYKAWRYNWTMACMTSSNKSSSLTVMMRPVSSP</sequence>
<evidence type="ECO:0000313" key="2">
    <source>
        <dbReference type="Proteomes" id="UP000318571"/>
    </source>
</evidence>
<organism evidence="1 2">
    <name type="scientific">Tigriopus californicus</name>
    <name type="common">Marine copepod</name>
    <dbReference type="NCBI Taxonomy" id="6832"/>
    <lineage>
        <taxon>Eukaryota</taxon>
        <taxon>Metazoa</taxon>
        <taxon>Ecdysozoa</taxon>
        <taxon>Arthropoda</taxon>
        <taxon>Crustacea</taxon>
        <taxon>Multicrustacea</taxon>
        <taxon>Hexanauplia</taxon>
        <taxon>Copepoda</taxon>
        <taxon>Harpacticoida</taxon>
        <taxon>Harpacticidae</taxon>
        <taxon>Tigriopus</taxon>
    </lineage>
</organism>
<keyword evidence="2" id="KW-1185">Reference proteome</keyword>
<proteinExistence type="predicted"/>
<gene>
    <name evidence="1" type="ORF">TCAL_16806</name>
</gene>
<dbReference type="EMBL" id="VCGU01000005">
    <property type="protein sequence ID" value="TRY74475.1"/>
    <property type="molecule type" value="Genomic_DNA"/>
</dbReference>
<dbReference type="AlphaFoldDB" id="A0A553P9V6"/>
<evidence type="ECO:0000313" key="1">
    <source>
        <dbReference type="EMBL" id="TRY74475.1"/>
    </source>
</evidence>
<accession>A0A553P9V6</accession>
<dbReference type="Proteomes" id="UP000318571">
    <property type="component" value="Chromosome 2"/>
</dbReference>
<reference evidence="1 2" key="1">
    <citation type="journal article" date="2018" name="Nat. Ecol. Evol.">
        <title>Genomic signatures of mitonuclear coevolution across populations of Tigriopus californicus.</title>
        <authorList>
            <person name="Barreto F.S."/>
            <person name="Watson E.T."/>
            <person name="Lima T.G."/>
            <person name="Willett C.S."/>
            <person name="Edmands S."/>
            <person name="Li W."/>
            <person name="Burton R.S."/>
        </authorList>
    </citation>
    <scope>NUCLEOTIDE SEQUENCE [LARGE SCALE GENOMIC DNA]</scope>
    <source>
        <strain evidence="1 2">San Diego</strain>
    </source>
</reference>